<gene>
    <name evidence="1" type="ORF">K458DRAFT_430118</name>
</gene>
<dbReference type="Proteomes" id="UP000799291">
    <property type="component" value="Unassembled WGS sequence"/>
</dbReference>
<evidence type="ECO:0000313" key="2">
    <source>
        <dbReference type="Proteomes" id="UP000799291"/>
    </source>
</evidence>
<dbReference type="EMBL" id="MU005577">
    <property type="protein sequence ID" value="KAF2686261.1"/>
    <property type="molecule type" value="Genomic_DNA"/>
</dbReference>
<dbReference type="OrthoDB" id="3944206at2759"/>
<keyword evidence="2" id="KW-1185">Reference proteome</keyword>
<protein>
    <submittedName>
        <fullName evidence="1">Uncharacterized protein</fullName>
    </submittedName>
</protein>
<dbReference type="AlphaFoldDB" id="A0A6G1J7R7"/>
<reference evidence="1" key="1">
    <citation type="journal article" date="2020" name="Stud. Mycol.">
        <title>101 Dothideomycetes genomes: a test case for predicting lifestyles and emergence of pathogens.</title>
        <authorList>
            <person name="Haridas S."/>
            <person name="Albert R."/>
            <person name="Binder M."/>
            <person name="Bloem J."/>
            <person name="Labutti K."/>
            <person name="Salamov A."/>
            <person name="Andreopoulos B."/>
            <person name="Baker S."/>
            <person name="Barry K."/>
            <person name="Bills G."/>
            <person name="Bluhm B."/>
            <person name="Cannon C."/>
            <person name="Castanera R."/>
            <person name="Culley D."/>
            <person name="Daum C."/>
            <person name="Ezra D."/>
            <person name="Gonzalez J."/>
            <person name="Henrissat B."/>
            <person name="Kuo A."/>
            <person name="Liang C."/>
            <person name="Lipzen A."/>
            <person name="Lutzoni F."/>
            <person name="Magnuson J."/>
            <person name="Mondo S."/>
            <person name="Nolan M."/>
            <person name="Ohm R."/>
            <person name="Pangilinan J."/>
            <person name="Park H.-J."/>
            <person name="Ramirez L."/>
            <person name="Alfaro M."/>
            <person name="Sun H."/>
            <person name="Tritt A."/>
            <person name="Yoshinaga Y."/>
            <person name="Zwiers L.-H."/>
            <person name="Turgeon B."/>
            <person name="Goodwin S."/>
            <person name="Spatafora J."/>
            <person name="Crous P."/>
            <person name="Grigoriev I."/>
        </authorList>
    </citation>
    <scope>NUCLEOTIDE SEQUENCE</scope>
    <source>
        <strain evidence="1">CBS 122367</strain>
    </source>
</reference>
<accession>A0A6G1J7R7</accession>
<proteinExistence type="predicted"/>
<sequence length="242" mass="27752">MPMITSDDSDGEQNLEAPASGTRLARRAVFTREALGWQRIWNKYALLFKCLTALRVRMPRCFDKIGSWRLAKLLSQQTLEDLRPILSQDSTSSTWAWDSQLIVSENRFRELAPTERRVLGRNSPPEAPRKFLEPDFKEWPHWADRYFGDEDWGTTKAGEEKAIARAQDAGCCQLTSNPNFSSADCMDTTSKIWLEISGARSYVRSQNDSKTQQGPLKKSYALWQRHFMTRFTTDLTTISSAE</sequence>
<organism evidence="1 2">
    <name type="scientific">Lentithecium fluviatile CBS 122367</name>
    <dbReference type="NCBI Taxonomy" id="1168545"/>
    <lineage>
        <taxon>Eukaryota</taxon>
        <taxon>Fungi</taxon>
        <taxon>Dikarya</taxon>
        <taxon>Ascomycota</taxon>
        <taxon>Pezizomycotina</taxon>
        <taxon>Dothideomycetes</taxon>
        <taxon>Pleosporomycetidae</taxon>
        <taxon>Pleosporales</taxon>
        <taxon>Massarineae</taxon>
        <taxon>Lentitheciaceae</taxon>
        <taxon>Lentithecium</taxon>
    </lineage>
</organism>
<evidence type="ECO:0000313" key="1">
    <source>
        <dbReference type="EMBL" id="KAF2686261.1"/>
    </source>
</evidence>
<name>A0A6G1J7R7_9PLEO</name>